<dbReference type="eggNOG" id="COG1639">
    <property type="taxonomic scope" value="Bacteria"/>
</dbReference>
<dbReference type="PANTHER" id="PTHR33525:SF3">
    <property type="entry name" value="RIBONUCLEASE Y"/>
    <property type="match status" value="1"/>
</dbReference>
<feature type="domain" description="HDOD" evidence="1">
    <location>
        <begin position="21"/>
        <end position="226"/>
    </location>
</feature>
<dbReference type="SUPFAM" id="SSF109604">
    <property type="entry name" value="HD-domain/PDEase-like"/>
    <property type="match status" value="1"/>
</dbReference>
<sequence length="283" mass="31161">MLTHALPDLPAWTRWFSDAPIPVLAATAEELELLERVEATRGDVDAHQLAEPVRQDPLMSLKLLAAVAQLRRRRDGGDNSGPETVTAALVMMGIGPFFNTFNGMAQIEVHLASQPEALAGLQRVMRRAHRAANFSLGFAVHRMDDDAEVLHLAALLHDFAEMLLWCHAPALALEIARRQRADPTLRSDHAQRQLLNIDLLALQQALMHTWALPELLVRIADDNSQAAQPQVQNVVLAIRLARHTEDPVRGWDNPAVPDDLAAIARLLNLSLPATEALVRAIDG</sequence>
<dbReference type="EMBL" id="CP000555">
    <property type="protein sequence ID" value="ABM96362.1"/>
    <property type="molecule type" value="Genomic_DNA"/>
</dbReference>
<reference evidence="2 3" key="1">
    <citation type="journal article" date="2007" name="J. Bacteriol.">
        <title>Whole-genome analysis of the methyl tert-butyl ether-degrading beta-proteobacterium Methylibium petroleiphilum PM1.</title>
        <authorList>
            <person name="Kane S.R."/>
            <person name="Chakicherla A.Y."/>
            <person name="Chain P.S.G."/>
            <person name="Schmidt R."/>
            <person name="Shin M.W."/>
            <person name="Legler T.C."/>
            <person name="Scow K.M."/>
            <person name="Larimer F.W."/>
            <person name="Lucas S.M."/>
            <person name="Richardson P.M."/>
            <person name="Hristova K.R."/>
        </authorList>
    </citation>
    <scope>NUCLEOTIDE SEQUENCE [LARGE SCALE GENOMIC DNA]</scope>
    <source>
        <strain evidence="3">ATCC BAA-1232 / LMG 22953 / PM1</strain>
    </source>
</reference>
<proteinExistence type="predicted"/>
<dbReference type="Proteomes" id="UP000000366">
    <property type="component" value="Chromosome"/>
</dbReference>
<dbReference type="InterPro" id="IPR052340">
    <property type="entry name" value="RNase_Y/CdgJ"/>
</dbReference>
<dbReference type="RefSeq" id="WP_011830983.1">
    <property type="nucleotide sequence ID" value="NC_008825.1"/>
</dbReference>
<evidence type="ECO:0000259" key="1">
    <source>
        <dbReference type="PROSITE" id="PS51833"/>
    </source>
</evidence>
<dbReference type="AlphaFoldDB" id="A2SLC3"/>
<dbReference type="KEGG" id="mpt:Mpe_A3409"/>
<keyword evidence="3" id="KW-1185">Reference proteome</keyword>
<gene>
    <name evidence="2" type="ordered locus">Mpe_A3409</name>
</gene>
<name>A2SLC3_METPP</name>
<organism evidence="2 3">
    <name type="scientific">Methylibium petroleiphilum (strain ATCC BAA-1232 / LMG 22953 / PM1)</name>
    <dbReference type="NCBI Taxonomy" id="420662"/>
    <lineage>
        <taxon>Bacteria</taxon>
        <taxon>Pseudomonadati</taxon>
        <taxon>Pseudomonadota</taxon>
        <taxon>Betaproteobacteria</taxon>
        <taxon>Burkholderiales</taxon>
        <taxon>Sphaerotilaceae</taxon>
        <taxon>Methylibium</taxon>
    </lineage>
</organism>
<evidence type="ECO:0000313" key="2">
    <source>
        <dbReference type="EMBL" id="ABM96362.1"/>
    </source>
</evidence>
<dbReference type="STRING" id="420662.Mpe_A3409"/>
<dbReference type="Gene3D" id="1.10.3210.10">
    <property type="entry name" value="Hypothetical protein af1432"/>
    <property type="match status" value="1"/>
</dbReference>
<dbReference type="PROSITE" id="PS51833">
    <property type="entry name" value="HDOD"/>
    <property type="match status" value="1"/>
</dbReference>
<protein>
    <recommendedName>
        <fullName evidence="1">HDOD domain-containing protein</fullName>
    </recommendedName>
</protein>
<dbReference type="InterPro" id="IPR013976">
    <property type="entry name" value="HDOD"/>
</dbReference>
<accession>A2SLC3</accession>
<dbReference type="PANTHER" id="PTHR33525">
    <property type="match status" value="1"/>
</dbReference>
<dbReference type="HOGENOM" id="CLU_942058_0_0_4"/>
<dbReference type="Pfam" id="PF08668">
    <property type="entry name" value="HDOD"/>
    <property type="match status" value="1"/>
</dbReference>
<evidence type="ECO:0000313" key="3">
    <source>
        <dbReference type="Proteomes" id="UP000000366"/>
    </source>
</evidence>